<keyword evidence="2" id="KW-1185">Reference proteome</keyword>
<dbReference type="EMBL" id="HF935410">
    <property type="protein sequence ID" value="CCX08382.1"/>
    <property type="molecule type" value="Genomic_DNA"/>
</dbReference>
<protein>
    <submittedName>
        <fullName evidence="1">Uncharacterized protein</fullName>
    </submittedName>
</protein>
<dbReference type="OrthoDB" id="10405694at2759"/>
<dbReference type="Proteomes" id="UP000018144">
    <property type="component" value="Unassembled WGS sequence"/>
</dbReference>
<reference evidence="1 2" key="1">
    <citation type="journal article" date="2013" name="PLoS Genet.">
        <title>The genome and development-dependent transcriptomes of Pyronema confluens: a window into fungal evolution.</title>
        <authorList>
            <person name="Traeger S."/>
            <person name="Altegoer F."/>
            <person name="Freitag M."/>
            <person name="Gabaldon T."/>
            <person name="Kempken F."/>
            <person name="Kumar A."/>
            <person name="Marcet-Houben M."/>
            <person name="Poggeler S."/>
            <person name="Stajich J.E."/>
            <person name="Nowrousian M."/>
        </authorList>
    </citation>
    <scope>NUCLEOTIDE SEQUENCE [LARGE SCALE GENOMIC DNA]</scope>
    <source>
        <strain evidence="2">CBS 100304</strain>
        <tissue evidence="1">Vegetative mycelium</tissue>
    </source>
</reference>
<organism evidence="1 2">
    <name type="scientific">Pyronema omphalodes (strain CBS 100304)</name>
    <name type="common">Pyronema confluens</name>
    <dbReference type="NCBI Taxonomy" id="1076935"/>
    <lineage>
        <taxon>Eukaryota</taxon>
        <taxon>Fungi</taxon>
        <taxon>Dikarya</taxon>
        <taxon>Ascomycota</taxon>
        <taxon>Pezizomycotina</taxon>
        <taxon>Pezizomycetes</taxon>
        <taxon>Pezizales</taxon>
        <taxon>Pyronemataceae</taxon>
        <taxon>Pyronema</taxon>
    </lineage>
</organism>
<sequence>MANTNTNSFAGSSTSYYHGYVYQDPAYPYAIQQYAPQSYIVPPQYAPQQYTLQQYVSPQQTYIAPQHYTPQQYALQQYAPPVQYALTVQYAPPVQKVPEQFPYTPLPLPPPLEQQQQQQEHEQQMIPMDQIEYYTVPGCDKICVYSVNGEMSMSLIDGTTWQLRSPHGRRLTTDERDRKYLQTLLIKHPVYGDSGLISNYWNVDIKDEMDKIWEKFARIERWRQATATAVAAEE</sequence>
<name>U4L074_PYROM</name>
<gene>
    <name evidence="1" type="ORF">PCON_07975</name>
</gene>
<proteinExistence type="predicted"/>
<evidence type="ECO:0000313" key="2">
    <source>
        <dbReference type="Proteomes" id="UP000018144"/>
    </source>
</evidence>
<evidence type="ECO:0000313" key="1">
    <source>
        <dbReference type="EMBL" id="CCX08382.1"/>
    </source>
</evidence>
<accession>U4L074</accession>
<dbReference type="AlphaFoldDB" id="U4L074"/>